<dbReference type="OrthoDB" id="61870at2759"/>
<dbReference type="Proteomes" id="UP000288859">
    <property type="component" value="Unassembled WGS sequence"/>
</dbReference>
<evidence type="ECO:0008006" key="4">
    <source>
        <dbReference type="Google" id="ProtNLM"/>
    </source>
</evidence>
<dbReference type="PANTHER" id="PTHR20958">
    <property type="entry name" value="GLYCINE N-ACYLTRANSFERASE-LIKE PROTEIN"/>
    <property type="match status" value="1"/>
</dbReference>
<gene>
    <name evidence="2" type="ORF">B0A52_07613</name>
</gene>
<feature type="compositionally biased region" description="Polar residues" evidence="1">
    <location>
        <begin position="1"/>
        <end position="22"/>
    </location>
</feature>
<dbReference type="AlphaFoldDB" id="A0A438MYB1"/>
<comment type="caution">
    <text evidence="2">The sequence shown here is derived from an EMBL/GenBank/DDBJ whole genome shotgun (WGS) entry which is preliminary data.</text>
</comment>
<dbReference type="Gene3D" id="3.40.630.30">
    <property type="match status" value="1"/>
</dbReference>
<dbReference type="SUPFAM" id="SSF55729">
    <property type="entry name" value="Acyl-CoA N-acyltransferases (Nat)"/>
    <property type="match status" value="1"/>
</dbReference>
<evidence type="ECO:0000313" key="2">
    <source>
        <dbReference type="EMBL" id="RVX68727.1"/>
    </source>
</evidence>
<dbReference type="EMBL" id="NAJM01000035">
    <property type="protein sequence ID" value="RVX68727.1"/>
    <property type="molecule type" value="Genomic_DNA"/>
</dbReference>
<evidence type="ECO:0000313" key="3">
    <source>
        <dbReference type="Proteomes" id="UP000288859"/>
    </source>
</evidence>
<accession>A0A438MYB1</accession>
<proteinExistence type="predicted"/>
<organism evidence="2 3">
    <name type="scientific">Exophiala mesophila</name>
    <name type="common">Black yeast-like fungus</name>
    <dbReference type="NCBI Taxonomy" id="212818"/>
    <lineage>
        <taxon>Eukaryota</taxon>
        <taxon>Fungi</taxon>
        <taxon>Dikarya</taxon>
        <taxon>Ascomycota</taxon>
        <taxon>Pezizomycotina</taxon>
        <taxon>Eurotiomycetes</taxon>
        <taxon>Chaetothyriomycetidae</taxon>
        <taxon>Chaetothyriales</taxon>
        <taxon>Herpotrichiellaceae</taxon>
        <taxon>Exophiala</taxon>
    </lineage>
</organism>
<feature type="region of interest" description="Disordered" evidence="1">
    <location>
        <begin position="1"/>
        <end position="23"/>
    </location>
</feature>
<dbReference type="VEuPathDB" id="FungiDB:PV10_01275"/>
<feature type="compositionally biased region" description="Polar residues" evidence="1">
    <location>
        <begin position="288"/>
        <end position="297"/>
    </location>
</feature>
<feature type="region of interest" description="Disordered" evidence="1">
    <location>
        <begin position="105"/>
        <end position="127"/>
    </location>
</feature>
<dbReference type="InterPro" id="IPR016181">
    <property type="entry name" value="Acyl_CoA_acyltransferase"/>
</dbReference>
<dbReference type="InterPro" id="IPR053225">
    <property type="entry name" value="Acyl-CoA_N-acyltransferase"/>
</dbReference>
<sequence>MEQSTTPTTNVENGNDASTTLPPATHHNIRYAILSAQQVQLLRHRLEAELPYSLPLLRRLEFEDVHPSGKDAKVFVTTAVDEHAAGEDQDQDRSWLDAWLMNHTQTNTSSSSSSSSSPPPPPPWLAAHIDLANQGQTQVFLYSSWSNPASGEFTTALRKEGARFLDGSLLFEDSKSCPSPSPSTTTTTSISSSPSSPSSHLHPHLICTLFTYIHQTLIPLLPSTPSSDWLELKRTGKYLSTPYDRSKVIFGSIHESISPYFLAYSFAITRTDTGYWKYIFAVTRSRSGSKMVSDTPNTTTTQTQPQQTTTTTTTTTTTSSSTSIHIENPIFPPPKDYHISNLTPTHLQIALDRTPIPRTLTTLEQFTSAGIFHLDEPNPVSWGFLAKDQSISSLHTEDEHRGKGLAGYVARELLRRAAAVVGKNKDEEGGGGGGEEYERERERKVNDTIYYGHADVSESNVGSRSVMEKLGGVPMWKTAWMEVNLRDVIERSGNENGQEGGKDG</sequence>
<protein>
    <recommendedName>
        <fullName evidence="4">N-acetyltransferase domain-containing protein</fullName>
    </recommendedName>
</protein>
<evidence type="ECO:0000256" key="1">
    <source>
        <dbReference type="SAM" id="MobiDB-lite"/>
    </source>
</evidence>
<dbReference type="PANTHER" id="PTHR20958:SF6">
    <property type="entry name" value="GLYCINE N-ACYLTRANSFERASE-LIKE PROTEIN"/>
    <property type="match status" value="1"/>
</dbReference>
<name>A0A438MYB1_EXOME</name>
<feature type="compositionally biased region" description="Low complexity" evidence="1">
    <location>
        <begin position="298"/>
        <end position="323"/>
    </location>
</feature>
<reference evidence="2 3" key="1">
    <citation type="submission" date="2017-03" db="EMBL/GenBank/DDBJ databases">
        <title>Genomes of endolithic fungi from Antarctica.</title>
        <authorList>
            <person name="Coleine C."/>
            <person name="Masonjones S."/>
            <person name="Stajich J.E."/>
        </authorList>
    </citation>
    <scope>NUCLEOTIDE SEQUENCE [LARGE SCALE GENOMIC DNA]</scope>
    <source>
        <strain evidence="2 3">CCFEE 6314</strain>
    </source>
</reference>
<feature type="region of interest" description="Disordered" evidence="1">
    <location>
        <begin position="288"/>
        <end position="323"/>
    </location>
</feature>
<feature type="region of interest" description="Disordered" evidence="1">
    <location>
        <begin position="175"/>
        <end position="198"/>
    </location>
</feature>
<feature type="compositionally biased region" description="Low complexity" evidence="1">
    <location>
        <begin position="176"/>
        <end position="198"/>
    </location>
</feature>